<comment type="caution">
    <text evidence="3">The sequence shown here is derived from an EMBL/GenBank/DDBJ whole genome shotgun (WGS) entry which is preliminary data.</text>
</comment>
<dbReference type="EMBL" id="ML978258">
    <property type="protein sequence ID" value="KAF2025750.1"/>
    <property type="molecule type" value="Genomic_DNA"/>
</dbReference>
<keyword evidence="4" id="KW-1185">Reference proteome</keyword>
<dbReference type="Proteomes" id="UP000799777">
    <property type="component" value="Unassembled WGS sequence"/>
</dbReference>
<keyword evidence="2" id="KW-1133">Transmembrane helix</keyword>
<dbReference type="AlphaFoldDB" id="A0A9P4H181"/>
<evidence type="ECO:0000313" key="3">
    <source>
        <dbReference type="EMBL" id="KAF2025750.1"/>
    </source>
</evidence>
<sequence length="103" mass="11527">MAYSRVRDDSPRAIAHGGKEAPESWESREESRSFHYRTFLGLTLALWLATSAALLWALAPKTKAHQNHQVNSLPFSIVPSHDTTFADDARFHYAAKDGSISAW</sequence>
<name>A0A9P4H181_9PLEO</name>
<keyword evidence="2" id="KW-0472">Membrane</keyword>
<gene>
    <name evidence="3" type="ORF">EK21DRAFT_116534</name>
</gene>
<organism evidence="3 4">
    <name type="scientific">Setomelanomma holmii</name>
    <dbReference type="NCBI Taxonomy" id="210430"/>
    <lineage>
        <taxon>Eukaryota</taxon>
        <taxon>Fungi</taxon>
        <taxon>Dikarya</taxon>
        <taxon>Ascomycota</taxon>
        <taxon>Pezizomycotina</taxon>
        <taxon>Dothideomycetes</taxon>
        <taxon>Pleosporomycetidae</taxon>
        <taxon>Pleosporales</taxon>
        <taxon>Pleosporineae</taxon>
        <taxon>Phaeosphaeriaceae</taxon>
        <taxon>Setomelanomma</taxon>
    </lineage>
</organism>
<evidence type="ECO:0000313" key="4">
    <source>
        <dbReference type="Proteomes" id="UP000799777"/>
    </source>
</evidence>
<proteinExistence type="predicted"/>
<evidence type="ECO:0000256" key="2">
    <source>
        <dbReference type="SAM" id="Phobius"/>
    </source>
</evidence>
<protein>
    <submittedName>
        <fullName evidence="3">Uncharacterized protein</fullName>
    </submittedName>
</protein>
<keyword evidence="2" id="KW-0812">Transmembrane</keyword>
<evidence type="ECO:0000256" key="1">
    <source>
        <dbReference type="SAM" id="MobiDB-lite"/>
    </source>
</evidence>
<feature type="transmembrane region" description="Helical" evidence="2">
    <location>
        <begin position="39"/>
        <end position="59"/>
    </location>
</feature>
<accession>A0A9P4H181</accession>
<feature type="region of interest" description="Disordered" evidence="1">
    <location>
        <begin position="1"/>
        <end position="27"/>
    </location>
</feature>
<reference evidence="3" key="1">
    <citation type="journal article" date="2020" name="Stud. Mycol.">
        <title>101 Dothideomycetes genomes: a test case for predicting lifestyles and emergence of pathogens.</title>
        <authorList>
            <person name="Haridas S."/>
            <person name="Albert R."/>
            <person name="Binder M."/>
            <person name="Bloem J."/>
            <person name="Labutti K."/>
            <person name="Salamov A."/>
            <person name="Andreopoulos B."/>
            <person name="Baker S."/>
            <person name="Barry K."/>
            <person name="Bills G."/>
            <person name="Bluhm B."/>
            <person name="Cannon C."/>
            <person name="Castanera R."/>
            <person name="Culley D."/>
            <person name="Daum C."/>
            <person name="Ezra D."/>
            <person name="Gonzalez J."/>
            <person name="Henrissat B."/>
            <person name="Kuo A."/>
            <person name="Liang C."/>
            <person name="Lipzen A."/>
            <person name="Lutzoni F."/>
            <person name="Magnuson J."/>
            <person name="Mondo S."/>
            <person name="Nolan M."/>
            <person name="Ohm R."/>
            <person name="Pangilinan J."/>
            <person name="Park H.-J."/>
            <person name="Ramirez L."/>
            <person name="Alfaro M."/>
            <person name="Sun H."/>
            <person name="Tritt A."/>
            <person name="Yoshinaga Y."/>
            <person name="Zwiers L.-H."/>
            <person name="Turgeon B."/>
            <person name="Goodwin S."/>
            <person name="Spatafora J."/>
            <person name="Crous P."/>
            <person name="Grigoriev I."/>
        </authorList>
    </citation>
    <scope>NUCLEOTIDE SEQUENCE</scope>
    <source>
        <strain evidence="3">CBS 110217</strain>
    </source>
</reference>